<dbReference type="EC" id="1.3.1.104" evidence="9"/>
<dbReference type="InterPro" id="IPR051034">
    <property type="entry name" value="Mito_Enoyl-ACP_Reductase"/>
</dbReference>
<keyword evidence="5" id="KW-0809">Transit peptide</keyword>
<dbReference type="EMBL" id="JACHBF010000007">
    <property type="protein sequence ID" value="MBB6492584.1"/>
    <property type="molecule type" value="Genomic_DNA"/>
</dbReference>
<gene>
    <name evidence="12" type="ORF">GGD45_002991</name>
    <name evidence="13" type="ORF">GXW80_14360</name>
</gene>
<dbReference type="InterPro" id="IPR011032">
    <property type="entry name" value="GroES-like_sf"/>
</dbReference>
<dbReference type="AlphaFoldDB" id="A0A6P1C9C8"/>
<dbReference type="PANTHER" id="PTHR43981:SF2">
    <property type="entry name" value="ENOYL-[ACYL-CARRIER-PROTEIN] REDUCTASE, MITOCHONDRIAL"/>
    <property type="match status" value="1"/>
</dbReference>
<evidence type="ECO:0000256" key="7">
    <source>
        <dbReference type="ARBA" id="ARBA00023098"/>
    </source>
</evidence>
<dbReference type="SMART" id="SM00829">
    <property type="entry name" value="PKS_ER"/>
    <property type="match status" value="1"/>
</dbReference>
<dbReference type="SUPFAM" id="SSF51735">
    <property type="entry name" value="NAD(P)-binding Rossmann-fold domains"/>
    <property type="match status" value="1"/>
</dbReference>
<evidence type="ECO:0000256" key="2">
    <source>
        <dbReference type="ARBA" id="ARBA00022516"/>
    </source>
</evidence>
<keyword evidence="4" id="KW-0521">NADP</keyword>
<dbReference type="Gene3D" id="3.90.180.10">
    <property type="entry name" value="Medium-chain alcohol dehydrogenases, catalytic domain"/>
    <property type="match status" value="1"/>
</dbReference>
<feature type="domain" description="Enoyl reductase (ER)" evidence="11">
    <location>
        <begin position="10"/>
        <end position="323"/>
    </location>
</feature>
<dbReference type="Proteomes" id="UP000526625">
    <property type="component" value="Unassembled WGS sequence"/>
</dbReference>
<proteinExistence type="inferred from homology"/>
<dbReference type="Pfam" id="PF08240">
    <property type="entry name" value="ADH_N"/>
    <property type="match status" value="1"/>
</dbReference>
<dbReference type="EMBL" id="JAADZA010000013">
    <property type="protein sequence ID" value="NEV12173.1"/>
    <property type="molecule type" value="Genomic_DNA"/>
</dbReference>
<evidence type="ECO:0000256" key="9">
    <source>
        <dbReference type="ARBA" id="ARBA00038963"/>
    </source>
</evidence>
<keyword evidence="3" id="KW-0276">Fatty acid metabolism</keyword>
<dbReference type="InterPro" id="IPR020843">
    <property type="entry name" value="ER"/>
</dbReference>
<dbReference type="InterPro" id="IPR013149">
    <property type="entry name" value="ADH-like_C"/>
</dbReference>
<evidence type="ECO:0000256" key="4">
    <source>
        <dbReference type="ARBA" id="ARBA00022857"/>
    </source>
</evidence>
<keyword evidence="8" id="KW-0275">Fatty acid biosynthesis</keyword>
<dbReference type="PANTHER" id="PTHR43981">
    <property type="entry name" value="ENOYL-[ACYL-CARRIER-PROTEIN] REDUCTASE, MITOCHONDRIAL"/>
    <property type="match status" value="1"/>
</dbReference>
<keyword evidence="6" id="KW-0560">Oxidoreductase</keyword>
<evidence type="ECO:0000259" key="11">
    <source>
        <dbReference type="SMART" id="SM00829"/>
    </source>
</evidence>
<evidence type="ECO:0000313" key="14">
    <source>
        <dbReference type="Proteomes" id="UP000471190"/>
    </source>
</evidence>
<evidence type="ECO:0000256" key="1">
    <source>
        <dbReference type="ARBA" id="ARBA00010371"/>
    </source>
</evidence>
<name>A0A6P1C9C8_RHITR</name>
<dbReference type="Gene3D" id="3.40.50.720">
    <property type="entry name" value="NAD(P)-binding Rossmann-like Domain"/>
    <property type="match status" value="1"/>
</dbReference>
<protein>
    <recommendedName>
        <fullName evidence="9">enoyl-[acyl-carrier-protein] reductase</fullName>
        <ecNumber evidence="9">1.3.1.104</ecNumber>
    </recommendedName>
</protein>
<comment type="similarity">
    <text evidence="1">Belongs to the zinc-containing alcohol dehydrogenase family. Quinone oxidoreductase subfamily.</text>
</comment>
<dbReference type="InterPro" id="IPR013154">
    <property type="entry name" value="ADH-like_N"/>
</dbReference>
<dbReference type="GO" id="GO:0006633">
    <property type="term" value="P:fatty acid biosynthetic process"/>
    <property type="evidence" value="ECO:0007669"/>
    <property type="project" value="UniProtKB-KW"/>
</dbReference>
<dbReference type="Proteomes" id="UP000471190">
    <property type="component" value="Unassembled WGS sequence"/>
</dbReference>
<dbReference type="InterPro" id="IPR036291">
    <property type="entry name" value="NAD(P)-bd_dom_sf"/>
</dbReference>
<evidence type="ECO:0000256" key="8">
    <source>
        <dbReference type="ARBA" id="ARBA00023160"/>
    </source>
</evidence>
<dbReference type="RefSeq" id="WP_015342938.1">
    <property type="nucleotide sequence ID" value="NZ_JAADZA010000013.1"/>
</dbReference>
<accession>A0A6P1C9C8</accession>
<dbReference type="Pfam" id="PF00107">
    <property type="entry name" value="ADH_zinc_N"/>
    <property type="match status" value="1"/>
</dbReference>
<sequence>MRSAIHDVFGDPASVLYLADMPLPEPAAGDVRIRTILSPIHNHDLWTVRGAYGYKPVLPAIGGSEAVGFVDAVGPDVDKALIGKRVVAAGVHGTWAEQFTAPAASLVPVPDVISDEAAAQLIAMPFSAISLLEFLNVERGDWIIQNAANGAVGKTLAMLAHSRGIHMINLVRRDGGIDELSAFGIGNAVSTAAPDWKAKVRAMIGDAPIRAAVDSVGGVASNDLADLLGENGLLVSFGTAAGKPMQIASRAVIFKQLTIKGFWGIKISAAMPAEERRRLISELITRVASGEVKLPVEAAYDITDISEAVKSSLAPGKTGKVLLKLL</sequence>
<comment type="catalytic activity">
    <reaction evidence="10">
        <text>a 2,3-saturated acyl-[ACP] + NADP(+) = a (2E)-enoyl-[ACP] + NADPH + H(+)</text>
        <dbReference type="Rhea" id="RHEA:22564"/>
        <dbReference type="Rhea" id="RHEA-COMP:9925"/>
        <dbReference type="Rhea" id="RHEA-COMP:9926"/>
        <dbReference type="ChEBI" id="CHEBI:15378"/>
        <dbReference type="ChEBI" id="CHEBI:57783"/>
        <dbReference type="ChEBI" id="CHEBI:58349"/>
        <dbReference type="ChEBI" id="CHEBI:78784"/>
        <dbReference type="ChEBI" id="CHEBI:78785"/>
        <dbReference type="EC" id="1.3.1.104"/>
    </reaction>
</comment>
<comment type="caution">
    <text evidence="13">The sequence shown here is derived from an EMBL/GenBank/DDBJ whole genome shotgun (WGS) entry which is preliminary data.</text>
</comment>
<dbReference type="SUPFAM" id="SSF50129">
    <property type="entry name" value="GroES-like"/>
    <property type="match status" value="1"/>
</dbReference>
<keyword evidence="15" id="KW-1185">Reference proteome</keyword>
<evidence type="ECO:0000313" key="15">
    <source>
        <dbReference type="Proteomes" id="UP000526625"/>
    </source>
</evidence>
<organism evidence="13 14">
    <name type="scientific">Rhizobium tropici</name>
    <dbReference type="NCBI Taxonomy" id="398"/>
    <lineage>
        <taxon>Bacteria</taxon>
        <taxon>Pseudomonadati</taxon>
        <taxon>Pseudomonadota</taxon>
        <taxon>Alphaproteobacteria</taxon>
        <taxon>Hyphomicrobiales</taxon>
        <taxon>Rhizobiaceae</taxon>
        <taxon>Rhizobium/Agrobacterium group</taxon>
        <taxon>Rhizobium</taxon>
    </lineage>
</organism>
<evidence type="ECO:0000256" key="5">
    <source>
        <dbReference type="ARBA" id="ARBA00022946"/>
    </source>
</evidence>
<evidence type="ECO:0000256" key="3">
    <source>
        <dbReference type="ARBA" id="ARBA00022832"/>
    </source>
</evidence>
<keyword evidence="7" id="KW-0443">Lipid metabolism</keyword>
<keyword evidence="2" id="KW-0444">Lipid biosynthesis</keyword>
<evidence type="ECO:0000313" key="12">
    <source>
        <dbReference type="EMBL" id="MBB6492584.1"/>
    </source>
</evidence>
<evidence type="ECO:0000313" key="13">
    <source>
        <dbReference type="EMBL" id="NEV12173.1"/>
    </source>
</evidence>
<evidence type="ECO:0000256" key="6">
    <source>
        <dbReference type="ARBA" id="ARBA00023002"/>
    </source>
</evidence>
<dbReference type="CDD" id="cd08292">
    <property type="entry name" value="ETR_like_2"/>
    <property type="match status" value="1"/>
</dbReference>
<reference evidence="12 15" key="2">
    <citation type="submission" date="2020-08" db="EMBL/GenBank/DDBJ databases">
        <title>Genomic Encyclopedia of Type Strains, Phase IV (KMG-V): Genome sequencing to study the core and pangenomes of soil and plant-associated prokaryotes.</title>
        <authorList>
            <person name="Whitman W."/>
        </authorList>
    </citation>
    <scope>NUCLEOTIDE SEQUENCE [LARGE SCALE GENOMIC DNA]</scope>
    <source>
        <strain evidence="12 15">SEMIA 4059</strain>
    </source>
</reference>
<reference evidence="13 14" key="1">
    <citation type="submission" date="2020-02" db="EMBL/GenBank/DDBJ databases">
        <title>Draft genome sequence of Rhizobium tropici.</title>
        <authorList>
            <person name="Khayi S."/>
            <person name="Jemo M."/>
        </authorList>
    </citation>
    <scope>NUCLEOTIDE SEQUENCE [LARGE SCALE GENOMIC DNA]</scope>
    <source>
        <strain evidence="13 14">A12</strain>
    </source>
</reference>
<evidence type="ECO:0000256" key="10">
    <source>
        <dbReference type="ARBA" id="ARBA00048843"/>
    </source>
</evidence>
<dbReference type="GO" id="GO:0141148">
    <property type="term" value="F:enoyl-[acyl-carrier-protein] reductase (NADPH) activity"/>
    <property type="evidence" value="ECO:0007669"/>
    <property type="project" value="UniProtKB-EC"/>
</dbReference>